<name>A0AC61REN8_9BACT</name>
<proteinExistence type="predicted"/>
<gene>
    <name evidence="1" type="ORF">E5331_13340</name>
</gene>
<accession>A0AC61REN8</accession>
<dbReference type="EMBL" id="SRYB01000021">
    <property type="protein sequence ID" value="TGY77686.1"/>
    <property type="molecule type" value="Genomic_DNA"/>
</dbReference>
<comment type="caution">
    <text evidence="1">The sequence shown here is derived from an EMBL/GenBank/DDBJ whole genome shotgun (WGS) entry which is preliminary data.</text>
</comment>
<dbReference type="Proteomes" id="UP000306319">
    <property type="component" value="Unassembled WGS sequence"/>
</dbReference>
<sequence length="119" mass="13229">MAKQFGIIFGCLFLGELLALVPGMTIPGSIWGMLILTFLLNRGVVRAATIKPVCKFLTDNMAFFFIPPGVALMLYFDLIGKELIPIMVATVVSIIIVLLVTGHLHQYLHSRSKHHNQHK</sequence>
<evidence type="ECO:0000313" key="2">
    <source>
        <dbReference type="Proteomes" id="UP000306319"/>
    </source>
</evidence>
<keyword evidence="2" id="KW-1185">Reference proteome</keyword>
<evidence type="ECO:0000313" key="1">
    <source>
        <dbReference type="EMBL" id="TGY77686.1"/>
    </source>
</evidence>
<protein>
    <submittedName>
        <fullName evidence="1">CidA/LrgA family protein</fullName>
    </submittedName>
</protein>
<reference evidence="1" key="1">
    <citation type="submission" date="2019-04" db="EMBL/GenBank/DDBJ databases">
        <title>Microbes associate with the intestines of laboratory mice.</title>
        <authorList>
            <person name="Navarre W."/>
            <person name="Wong E."/>
            <person name="Huang K."/>
            <person name="Tropini C."/>
            <person name="Ng K."/>
            <person name="Yu B."/>
        </authorList>
    </citation>
    <scope>NUCLEOTIDE SEQUENCE</scope>
    <source>
        <strain evidence="1">NM04_E33</strain>
    </source>
</reference>
<organism evidence="1 2">
    <name type="scientific">Lepagella muris</name>
    <dbReference type="NCBI Taxonomy" id="3032870"/>
    <lineage>
        <taxon>Bacteria</taxon>
        <taxon>Pseudomonadati</taxon>
        <taxon>Bacteroidota</taxon>
        <taxon>Bacteroidia</taxon>
        <taxon>Bacteroidales</taxon>
        <taxon>Muribaculaceae</taxon>
        <taxon>Lepagella</taxon>
    </lineage>
</organism>